<sequence>MNFNVTKIVFPWFFLVGFCFPISFEIENNSYPLMGQAWALSSESMPLTSSTFVNIAKQQNPAVVNVSMKAKRRKPSDGFKNPGHRGQKDQFRDFYDKFFRQQRPGPGQDRAPRRGGTGSGFIIDADGYILTNNHVVEGADEILVNLDDDNEYTATLIGTDPKTDIALIKINRENGDNTPFPYLQMGDSDKLEVGEWVVAIGNPFGLPHTVTVGVVSAKGRNIGAGNYDEFIQTDASINPGNSGGPLINIKGEVIGINTAIISGPSGGGNVGIGFAIPVNVAKSILTDLRENGKVTRGWLGVMIQKITPDLAESFSLKDNKGALVGDVIPEGPAAKAGIKRGDVIVEFNGYKVKNMKQLPKIVAQTTPDTDVNVVVVRDGKSMVLNVHIAILKDGDQKIAQGGATEDPLGMQGQDITPELAQSLNLDSEEGVLVSDVTVGQSAAEAGIKRGDVITEIDRKPIKNMSEYKRSLGAIRKGRTVLFLIKRGGTTIYIAVRIK</sequence>
<evidence type="ECO:0000259" key="14">
    <source>
        <dbReference type="PROSITE" id="PS50106"/>
    </source>
</evidence>
<dbReference type="AlphaFoldDB" id="A0A381X9Z9"/>
<dbReference type="FunFam" id="2.40.10.120:FF:000007">
    <property type="entry name" value="Periplasmic serine endoprotease DegP-like"/>
    <property type="match status" value="1"/>
</dbReference>
<keyword evidence="6" id="KW-0645">Protease</keyword>
<evidence type="ECO:0000256" key="3">
    <source>
        <dbReference type="ARBA" id="ARBA00010541"/>
    </source>
</evidence>
<evidence type="ECO:0000256" key="4">
    <source>
        <dbReference type="ARBA" id="ARBA00013035"/>
    </source>
</evidence>
<evidence type="ECO:0000256" key="5">
    <source>
        <dbReference type="ARBA" id="ARBA00013958"/>
    </source>
</evidence>
<dbReference type="Gene3D" id="2.30.42.10">
    <property type="match status" value="2"/>
</dbReference>
<evidence type="ECO:0000256" key="13">
    <source>
        <dbReference type="ARBA" id="ARBA00032850"/>
    </source>
</evidence>
<gene>
    <name evidence="15" type="ORF">METZ01_LOCUS114450</name>
</gene>
<evidence type="ECO:0000256" key="10">
    <source>
        <dbReference type="ARBA" id="ARBA00022801"/>
    </source>
</evidence>
<feature type="domain" description="PDZ" evidence="14">
    <location>
        <begin position="387"/>
        <end position="465"/>
    </location>
</feature>
<dbReference type="EMBL" id="UINC01014445">
    <property type="protein sequence ID" value="SVA61596.1"/>
    <property type="molecule type" value="Genomic_DNA"/>
</dbReference>
<evidence type="ECO:0000256" key="8">
    <source>
        <dbReference type="ARBA" id="ARBA00022737"/>
    </source>
</evidence>
<proteinExistence type="inferred from homology"/>
<evidence type="ECO:0000313" key="15">
    <source>
        <dbReference type="EMBL" id="SVA61596.1"/>
    </source>
</evidence>
<comment type="catalytic activity">
    <reaction evidence="1">
        <text>Acts on substrates that are at least partially unfolded. The cleavage site P1 residue is normally between a pair of hydrophobic residues, such as Val-|-Val.</text>
        <dbReference type="EC" id="3.4.21.107"/>
    </reaction>
</comment>
<keyword evidence="9" id="KW-0574">Periplasm</keyword>
<evidence type="ECO:0000256" key="7">
    <source>
        <dbReference type="ARBA" id="ARBA00022729"/>
    </source>
</evidence>
<dbReference type="PANTHER" id="PTHR22939:SF130">
    <property type="entry name" value="PERIPLASMIC SERINE ENDOPROTEASE DEGP-LIKE-RELATED"/>
    <property type="match status" value="1"/>
</dbReference>
<evidence type="ECO:0000256" key="9">
    <source>
        <dbReference type="ARBA" id="ARBA00022764"/>
    </source>
</evidence>
<dbReference type="PRINTS" id="PR00834">
    <property type="entry name" value="PROTEASES2C"/>
</dbReference>
<comment type="subcellular location">
    <subcellularLocation>
        <location evidence="2">Periplasm</location>
    </subcellularLocation>
</comment>
<dbReference type="CDD" id="cd10839">
    <property type="entry name" value="cpPDZ1_DegP-like"/>
    <property type="match status" value="1"/>
</dbReference>
<dbReference type="SUPFAM" id="SSF50494">
    <property type="entry name" value="Trypsin-like serine proteases"/>
    <property type="match status" value="1"/>
</dbReference>
<reference evidence="15" key="1">
    <citation type="submission" date="2018-05" db="EMBL/GenBank/DDBJ databases">
        <authorList>
            <person name="Lanie J.A."/>
            <person name="Ng W.-L."/>
            <person name="Kazmierczak K.M."/>
            <person name="Andrzejewski T.M."/>
            <person name="Davidsen T.M."/>
            <person name="Wayne K.J."/>
            <person name="Tettelin H."/>
            <person name="Glass J.I."/>
            <person name="Rusch D."/>
            <person name="Podicherti R."/>
            <person name="Tsui H.-C.T."/>
            <person name="Winkler M.E."/>
        </authorList>
    </citation>
    <scope>NUCLEOTIDE SEQUENCE</scope>
</reference>
<accession>A0A381X9Z9</accession>
<keyword evidence="8" id="KW-0677">Repeat</keyword>
<evidence type="ECO:0000256" key="6">
    <source>
        <dbReference type="ARBA" id="ARBA00022670"/>
    </source>
</evidence>
<dbReference type="SMART" id="SM00228">
    <property type="entry name" value="PDZ"/>
    <property type="match status" value="2"/>
</dbReference>
<dbReference type="PANTHER" id="PTHR22939">
    <property type="entry name" value="SERINE PROTEASE FAMILY S1C HTRA-RELATED"/>
    <property type="match status" value="1"/>
</dbReference>
<evidence type="ECO:0000256" key="1">
    <source>
        <dbReference type="ARBA" id="ARBA00001772"/>
    </source>
</evidence>
<dbReference type="NCBIfam" id="TIGR02037">
    <property type="entry name" value="degP_htrA_DO"/>
    <property type="match status" value="1"/>
</dbReference>
<comment type="similarity">
    <text evidence="3">Belongs to the peptidase S1C family.</text>
</comment>
<dbReference type="GO" id="GO:0006508">
    <property type="term" value="P:proteolysis"/>
    <property type="evidence" value="ECO:0007669"/>
    <property type="project" value="UniProtKB-KW"/>
</dbReference>
<dbReference type="InterPro" id="IPR001478">
    <property type="entry name" value="PDZ"/>
</dbReference>
<dbReference type="InterPro" id="IPR009003">
    <property type="entry name" value="Peptidase_S1_PA"/>
</dbReference>
<keyword evidence="11" id="KW-0720">Serine protease</keyword>
<organism evidence="15">
    <name type="scientific">marine metagenome</name>
    <dbReference type="NCBI Taxonomy" id="408172"/>
    <lineage>
        <taxon>unclassified sequences</taxon>
        <taxon>metagenomes</taxon>
        <taxon>ecological metagenomes</taxon>
    </lineage>
</organism>
<feature type="domain" description="PDZ" evidence="14">
    <location>
        <begin position="285"/>
        <end position="379"/>
    </location>
</feature>
<keyword evidence="7" id="KW-0732">Signal</keyword>
<dbReference type="Pfam" id="PF13365">
    <property type="entry name" value="Trypsin_2"/>
    <property type="match status" value="1"/>
</dbReference>
<dbReference type="PROSITE" id="PS50106">
    <property type="entry name" value="PDZ"/>
    <property type="match status" value="2"/>
</dbReference>
<keyword evidence="12" id="KW-0346">Stress response</keyword>
<evidence type="ECO:0000256" key="2">
    <source>
        <dbReference type="ARBA" id="ARBA00004418"/>
    </source>
</evidence>
<name>A0A381X9Z9_9ZZZZ</name>
<dbReference type="GO" id="GO:0030313">
    <property type="term" value="C:cell envelope"/>
    <property type="evidence" value="ECO:0007669"/>
    <property type="project" value="UniProtKB-SubCell"/>
</dbReference>
<dbReference type="Pfam" id="PF13180">
    <property type="entry name" value="PDZ_2"/>
    <property type="match status" value="2"/>
</dbReference>
<dbReference type="InterPro" id="IPR001940">
    <property type="entry name" value="Peptidase_S1C"/>
</dbReference>
<dbReference type="InterPro" id="IPR036034">
    <property type="entry name" value="PDZ_sf"/>
</dbReference>
<evidence type="ECO:0000256" key="11">
    <source>
        <dbReference type="ARBA" id="ARBA00022825"/>
    </source>
</evidence>
<keyword evidence="10" id="KW-0378">Hydrolase</keyword>
<dbReference type="InterPro" id="IPR011782">
    <property type="entry name" value="Pept_S1C_Do"/>
</dbReference>
<evidence type="ECO:0000256" key="12">
    <source>
        <dbReference type="ARBA" id="ARBA00023016"/>
    </source>
</evidence>
<protein>
    <recommendedName>
        <fullName evidence="5">Probable periplasmic serine endoprotease DegP-like</fullName>
        <ecNumber evidence="4">3.4.21.107</ecNumber>
    </recommendedName>
    <alternativeName>
        <fullName evidence="13">Protease Do</fullName>
    </alternativeName>
</protein>
<dbReference type="GO" id="GO:0004252">
    <property type="term" value="F:serine-type endopeptidase activity"/>
    <property type="evidence" value="ECO:0007669"/>
    <property type="project" value="InterPro"/>
</dbReference>
<dbReference type="EC" id="3.4.21.107" evidence="4"/>
<dbReference type="Gene3D" id="2.40.10.120">
    <property type="match status" value="1"/>
</dbReference>
<dbReference type="SUPFAM" id="SSF50156">
    <property type="entry name" value="PDZ domain-like"/>
    <property type="match status" value="2"/>
</dbReference>